<keyword evidence="2" id="KW-1185">Reference proteome</keyword>
<comment type="caution">
    <text evidence="1">The sequence shown here is derived from an EMBL/GenBank/DDBJ whole genome shotgun (WGS) entry which is preliminary data.</text>
</comment>
<evidence type="ECO:0000313" key="1">
    <source>
        <dbReference type="EMBL" id="MBE1553356.1"/>
    </source>
</evidence>
<gene>
    <name evidence="1" type="ORF">H4683_000430</name>
</gene>
<evidence type="ECO:0000313" key="2">
    <source>
        <dbReference type="Proteomes" id="UP000658225"/>
    </source>
</evidence>
<dbReference type="RefSeq" id="WP_192597475.1">
    <property type="nucleotide sequence ID" value="NZ_JADBEL010000002.1"/>
</dbReference>
<accession>A0A927MGI3</accession>
<proteinExistence type="predicted"/>
<organism evidence="1 2">
    <name type="scientific">Sporosarcina limicola</name>
    <dbReference type="NCBI Taxonomy" id="34101"/>
    <lineage>
        <taxon>Bacteria</taxon>
        <taxon>Bacillati</taxon>
        <taxon>Bacillota</taxon>
        <taxon>Bacilli</taxon>
        <taxon>Bacillales</taxon>
        <taxon>Caryophanaceae</taxon>
        <taxon>Sporosarcina</taxon>
    </lineage>
</organism>
<dbReference type="Proteomes" id="UP000658225">
    <property type="component" value="Unassembled WGS sequence"/>
</dbReference>
<dbReference type="EMBL" id="JADBEL010000002">
    <property type="protein sequence ID" value="MBE1553356.1"/>
    <property type="molecule type" value="Genomic_DNA"/>
</dbReference>
<reference evidence="1" key="1">
    <citation type="submission" date="2020-10" db="EMBL/GenBank/DDBJ databases">
        <title>Genomic Encyclopedia of Type Strains, Phase IV (KMG-IV): sequencing the most valuable type-strain genomes for metagenomic binning, comparative biology and taxonomic classification.</title>
        <authorList>
            <person name="Goeker M."/>
        </authorList>
    </citation>
    <scope>NUCLEOTIDE SEQUENCE</scope>
    <source>
        <strain evidence="1">DSM 13886</strain>
    </source>
</reference>
<sequence length="80" mass="9161">MERDFEWLWENLKEGARQKFEDVCCDVYSSEFPDADVHKVAVTQGDGGIDIYIDEENGKYPVPANFVGRELTRGFINGNE</sequence>
<dbReference type="AlphaFoldDB" id="A0A927MGI3"/>
<name>A0A927MGI3_9BACL</name>
<protein>
    <submittedName>
        <fullName evidence="1">Uncharacterized protein</fullName>
    </submittedName>
</protein>